<dbReference type="Bgee" id="ENSLOCG00000000410">
    <property type="expression patterns" value="Expressed in brain and 3 other cell types or tissues"/>
</dbReference>
<evidence type="ECO:0000256" key="8">
    <source>
        <dbReference type="SAM" id="Phobius"/>
    </source>
</evidence>
<evidence type="ECO:0000256" key="7">
    <source>
        <dbReference type="ARBA" id="ARBA00072058"/>
    </source>
</evidence>
<dbReference type="OMA" id="KADTYCT"/>
<dbReference type="SUPFAM" id="SSF48652">
    <property type="entry name" value="Tetraspanin"/>
    <property type="match status" value="1"/>
</dbReference>
<evidence type="ECO:0000256" key="4">
    <source>
        <dbReference type="ARBA" id="ARBA00022989"/>
    </source>
</evidence>
<dbReference type="eggNOG" id="KOG3882">
    <property type="taxonomic scope" value="Eukaryota"/>
</dbReference>
<dbReference type="PANTHER" id="PTHR19282">
    <property type="entry name" value="TETRASPANIN"/>
    <property type="match status" value="1"/>
</dbReference>
<dbReference type="STRING" id="7918.ENSLOCP00000000448"/>
<keyword evidence="5 8" id="KW-0472">Membrane</keyword>
<reference evidence="10" key="1">
    <citation type="submission" date="2011-12" db="EMBL/GenBank/DDBJ databases">
        <title>The Draft Genome of Lepisosteus oculatus.</title>
        <authorList>
            <consortium name="The Broad Institute Genome Assembly &amp; Analysis Group"/>
            <consortium name="Computational R&amp;D Group"/>
            <consortium name="and Sequencing Platform"/>
            <person name="Di Palma F."/>
            <person name="Alfoldi J."/>
            <person name="Johnson J."/>
            <person name="Berlin A."/>
            <person name="Gnerre S."/>
            <person name="Jaffe D."/>
            <person name="MacCallum I."/>
            <person name="Young S."/>
            <person name="Walker B.J."/>
            <person name="Lander E.S."/>
            <person name="Lindblad-Toh K."/>
        </authorList>
    </citation>
    <scope>NUCLEOTIDE SEQUENCE [LARGE SCALE GENOMIC DNA]</scope>
</reference>
<keyword evidence="4 8" id="KW-1133">Transmembrane helix</keyword>
<dbReference type="FunFam" id="1.10.1450.10:FF:000006">
    <property type="entry name" value="Tetraspanin"/>
    <property type="match status" value="1"/>
</dbReference>
<dbReference type="HOGENOM" id="CLU_055524_12_0_1"/>
<organism evidence="9 10">
    <name type="scientific">Lepisosteus oculatus</name>
    <name type="common">Spotted gar</name>
    <dbReference type="NCBI Taxonomy" id="7918"/>
    <lineage>
        <taxon>Eukaryota</taxon>
        <taxon>Metazoa</taxon>
        <taxon>Chordata</taxon>
        <taxon>Craniata</taxon>
        <taxon>Vertebrata</taxon>
        <taxon>Euteleostomi</taxon>
        <taxon>Actinopterygii</taxon>
        <taxon>Neopterygii</taxon>
        <taxon>Holostei</taxon>
        <taxon>Semionotiformes</taxon>
        <taxon>Lepisosteidae</taxon>
        <taxon>Lepisosteus</taxon>
    </lineage>
</organism>
<evidence type="ECO:0000256" key="6">
    <source>
        <dbReference type="ARBA" id="ARBA00023180"/>
    </source>
</evidence>
<sequence>MSSLYASLSRQFFVLLLLIFLLEALSIILFFAYKDEIDRYAQADLKRGLQFFGTEGNIGLTNAWSIVQTDFRCCGVSNHTDWFSVYNDTRVPDSCCLEYSENCGLERPDTWWTAVRPGVQVCLQPCYKQVKSWMQHNLLSLWVSALCTGVTQV</sequence>
<evidence type="ECO:0000313" key="9">
    <source>
        <dbReference type="Ensembl" id="ENSLOCP00000000448.1"/>
    </source>
</evidence>
<dbReference type="InterPro" id="IPR008952">
    <property type="entry name" value="Tetraspanin_EC2_sf"/>
</dbReference>
<feature type="transmembrane region" description="Helical" evidence="8">
    <location>
        <begin position="12"/>
        <end position="33"/>
    </location>
</feature>
<dbReference type="GeneTree" id="ENSGT00940000160434"/>
<dbReference type="Proteomes" id="UP000018468">
    <property type="component" value="Unassembled WGS sequence"/>
</dbReference>
<evidence type="ECO:0000256" key="5">
    <source>
        <dbReference type="ARBA" id="ARBA00023136"/>
    </source>
</evidence>
<comment type="similarity">
    <text evidence="2">Belongs to the tetraspanin (TM4SF) family.</text>
</comment>
<protein>
    <recommendedName>
        <fullName evidence="7">Tetraspanin-4</fullName>
    </recommendedName>
</protein>
<keyword evidence="10" id="KW-1185">Reference proteome</keyword>
<accession>W5LWE1</accession>
<name>W5LWE1_LEPOC</name>
<dbReference type="Ensembl" id="ENSLOCT00000000448.1">
    <property type="protein sequence ID" value="ENSLOCP00000000448.1"/>
    <property type="gene ID" value="ENSLOCG00000000410.1"/>
</dbReference>
<dbReference type="CDD" id="cd03165">
    <property type="entry name" value="NET-5_like_LEL"/>
    <property type="match status" value="1"/>
</dbReference>
<keyword evidence="6" id="KW-0325">Glycoprotein</keyword>
<dbReference type="InterPro" id="IPR018499">
    <property type="entry name" value="Tetraspanin/Peripherin"/>
</dbReference>
<keyword evidence="3 8" id="KW-0812">Transmembrane</keyword>
<evidence type="ECO:0000256" key="1">
    <source>
        <dbReference type="ARBA" id="ARBA00004141"/>
    </source>
</evidence>
<dbReference type="AlphaFoldDB" id="W5LWE1"/>
<reference evidence="9" key="2">
    <citation type="submission" date="2025-08" db="UniProtKB">
        <authorList>
            <consortium name="Ensembl"/>
        </authorList>
    </citation>
    <scope>IDENTIFICATION</scope>
</reference>
<dbReference type="PANTHER" id="PTHR19282:SF40">
    <property type="entry name" value="TETRASPANIN-4"/>
    <property type="match status" value="1"/>
</dbReference>
<dbReference type="Gene3D" id="1.10.1450.10">
    <property type="entry name" value="Tetraspanin"/>
    <property type="match status" value="1"/>
</dbReference>
<proteinExistence type="inferred from homology"/>
<dbReference type="InParanoid" id="W5LWE1"/>
<evidence type="ECO:0000256" key="3">
    <source>
        <dbReference type="ARBA" id="ARBA00022692"/>
    </source>
</evidence>
<comment type="subcellular location">
    <subcellularLocation>
        <location evidence="1">Membrane</location>
        <topology evidence="1">Multi-pass membrane protein</topology>
    </subcellularLocation>
</comment>
<dbReference type="Pfam" id="PF00335">
    <property type="entry name" value="Tetraspanin"/>
    <property type="match status" value="1"/>
</dbReference>
<reference evidence="9" key="3">
    <citation type="submission" date="2025-09" db="UniProtKB">
        <authorList>
            <consortium name="Ensembl"/>
        </authorList>
    </citation>
    <scope>IDENTIFICATION</scope>
</reference>
<evidence type="ECO:0000313" key="10">
    <source>
        <dbReference type="Proteomes" id="UP000018468"/>
    </source>
</evidence>
<evidence type="ECO:0000256" key="2">
    <source>
        <dbReference type="ARBA" id="ARBA00006840"/>
    </source>
</evidence>
<dbReference type="GO" id="GO:0016020">
    <property type="term" value="C:membrane"/>
    <property type="evidence" value="ECO:0007669"/>
    <property type="project" value="UniProtKB-SubCell"/>
</dbReference>